<name>A0AAV6U6Q5_9ARAC</name>
<evidence type="ECO:0000313" key="3">
    <source>
        <dbReference type="Proteomes" id="UP000827092"/>
    </source>
</evidence>
<sequence>MRLLGEKEFLRILRALPIPSSDADADSTAFGIIRNSNRRRDILTDRETPFRMLIPIATIGSEGGGERHLAGWSDAEEQLEHPSSLHRSFPSPFPL</sequence>
<evidence type="ECO:0000256" key="1">
    <source>
        <dbReference type="SAM" id="MobiDB-lite"/>
    </source>
</evidence>
<organism evidence="2 3">
    <name type="scientific">Oedothorax gibbosus</name>
    <dbReference type="NCBI Taxonomy" id="931172"/>
    <lineage>
        <taxon>Eukaryota</taxon>
        <taxon>Metazoa</taxon>
        <taxon>Ecdysozoa</taxon>
        <taxon>Arthropoda</taxon>
        <taxon>Chelicerata</taxon>
        <taxon>Arachnida</taxon>
        <taxon>Araneae</taxon>
        <taxon>Araneomorphae</taxon>
        <taxon>Entelegynae</taxon>
        <taxon>Araneoidea</taxon>
        <taxon>Linyphiidae</taxon>
        <taxon>Erigoninae</taxon>
        <taxon>Oedothorax</taxon>
    </lineage>
</organism>
<reference evidence="2 3" key="1">
    <citation type="journal article" date="2022" name="Nat. Ecol. Evol.">
        <title>A masculinizing supergene underlies an exaggerated male reproductive morph in a spider.</title>
        <authorList>
            <person name="Hendrickx F."/>
            <person name="De Corte Z."/>
            <person name="Sonet G."/>
            <person name="Van Belleghem S.M."/>
            <person name="Kostlbacher S."/>
            <person name="Vangestel C."/>
        </authorList>
    </citation>
    <scope>NUCLEOTIDE SEQUENCE [LARGE SCALE GENOMIC DNA]</scope>
    <source>
        <strain evidence="2">W744_W776</strain>
    </source>
</reference>
<dbReference type="AlphaFoldDB" id="A0AAV6U6Q5"/>
<dbReference type="EMBL" id="JAFNEN010000618">
    <property type="protein sequence ID" value="KAG8179583.1"/>
    <property type="molecule type" value="Genomic_DNA"/>
</dbReference>
<gene>
    <name evidence="2" type="ORF">JTE90_019188</name>
</gene>
<feature type="region of interest" description="Disordered" evidence="1">
    <location>
        <begin position="63"/>
        <end position="95"/>
    </location>
</feature>
<proteinExistence type="predicted"/>
<comment type="caution">
    <text evidence="2">The sequence shown here is derived from an EMBL/GenBank/DDBJ whole genome shotgun (WGS) entry which is preliminary data.</text>
</comment>
<protein>
    <submittedName>
        <fullName evidence="2">Uncharacterized protein</fullName>
    </submittedName>
</protein>
<dbReference type="Proteomes" id="UP000827092">
    <property type="component" value="Unassembled WGS sequence"/>
</dbReference>
<accession>A0AAV6U6Q5</accession>
<keyword evidence="3" id="KW-1185">Reference proteome</keyword>
<evidence type="ECO:0000313" key="2">
    <source>
        <dbReference type="EMBL" id="KAG8179583.1"/>
    </source>
</evidence>